<dbReference type="InterPro" id="IPR000119">
    <property type="entry name" value="Hist_DNA-bd"/>
</dbReference>
<dbReference type="Proteomes" id="UP000885722">
    <property type="component" value="Unassembled WGS sequence"/>
</dbReference>
<dbReference type="PANTHER" id="PTHR33175">
    <property type="entry name" value="DNA-BINDING PROTEIN HU"/>
    <property type="match status" value="1"/>
</dbReference>
<dbReference type="PANTHER" id="PTHR33175:SF3">
    <property type="entry name" value="DNA-BINDING PROTEIN HU-BETA"/>
    <property type="match status" value="1"/>
</dbReference>
<gene>
    <name evidence="5" type="ORF">ENJ74_02150</name>
</gene>
<comment type="caution">
    <text evidence="5">The sequence shown here is derived from an EMBL/GenBank/DDBJ whole genome shotgun (WGS) entry which is preliminary data.</text>
</comment>
<proteinExistence type="inferred from homology"/>
<dbReference type="GO" id="GO:0005829">
    <property type="term" value="C:cytosol"/>
    <property type="evidence" value="ECO:0007669"/>
    <property type="project" value="TreeGrafter"/>
</dbReference>
<evidence type="ECO:0000256" key="4">
    <source>
        <dbReference type="RuleBase" id="RU003939"/>
    </source>
</evidence>
<keyword evidence="2" id="KW-0226">DNA condensation</keyword>
<dbReference type="CDD" id="cd13831">
    <property type="entry name" value="HU"/>
    <property type="match status" value="1"/>
</dbReference>
<evidence type="ECO:0000256" key="3">
    <source>
        <dbReference type="ARBA" id="ARBA00023125"/>
    </source>
</evidence>
<dbReference type="InterPro" id="IPR010992">
    <property type="entry name" value="IHF-like_DNA-bd_dom_sf"/>
</dbReference>
<keyword evidence="3 5" id="KW-0238">DNA-binding</keyword>
<dbReference type="EMBL" id="DRNO01000142">
    <property type="protein sequence ID" value="HFC03651.1"/>
    <property type="molecule type" value="Genomic_DNA"/>
</dbReference>
<accession>A0A7V2SIK6</accession>
<dbReference type="SMART" id="SM00411">
    <property type="entry name" value="BHL"/>
    <property type="match status" value="1"/>
</dbReference>
<sequence>MKKTDFIAQVAQKSGLSKKDTEAVIDAALDTITEALKARDNVSFLGFGSFQAVKKNAREITIPGTTRKVKVPAKYSVRFKPGKLLKEAVE</sequence>
<protein>
    <submittedName>
        <fullName evidence="5">HU family DNA-binding protein</fullName>
    </submittedName>
</protein>
<evidence type="ECO:0000256" key="1">
    <source>
        <dbReference type="ARBA" id="ARBA00010529"/>
    </source>
</evidence>
<evidence type="ECO:0000256" key="2">
    <source>
        <dbReference type="ARBA" id="ARBA00023067"/>
    </source>
</evidence>
<dbReference type="GO" id="GO:0003677">
    <property type="term" value="F:DNA binding"/>
    <property type="evidence" value="ECO:0007669"/>
    <property type="project" value="UniProtKB-KW"/>
</dbReference>
<dbReference type="SUPFAM" id="SSF47729">
    <property type="entry name" value="IHF-like DNA-binding proteins"/>
    <property type="match status" value="1"/>
</dbReference>
<dbReference type="GO" id="GO:0030261">
    <property type="term" value="P:chromosome condensation"/>
    <property type="evidence" value="ECO:0007669"/>
    <property type="project" value="UniProtKB-KW"/>
</dbReference>
<name>A0A7V2SIK6_9BACT</name>
<comment type="similarity">
    <text evidence="1 4">Belongs to the bacterial histone-like protein family.</text>
</comment>
<dbReference type="Gene3D" id="4.10.520.10">
    <property type="entry name" value="IHF-like DNA-binding proteins"/>
    <property type="match status" value="1"/>
</dbReference>
<dbReference type="PRINTS" id="PR01727">
    <property type="entry name" value="DNABINDINGHU"/>
</dbReference>
<dbReference type="GO" id="GO:0030527">
    <property type="term" value="F:structural constituent of chromatin"/>
    <property type="evidence" value="ECO:0007669"/>
    <property type="project" value="InterPro"/>
</dbReference>
<dbReference type="Pfam" id="PF00216">
    <property type="entry name" value="Bac_DNA_binding"/>
    <property type="match status" value="1"/>
</dbReference>
<dbReference type="AlphaFoldDB" id="A0A7V2SIK6"/>
<reference evidence="5" key="1">
    <citation type="journal article" date="2020" name="mSystems">
        <title>Genome- and Community-Level Interaction Insights into Carbon Utilization and Element Cycling Functions of Hydrothermarchaeota in Hydrothermal Sediment.</title>
        <authorList>
            <person name="Zhou Z."/>
            <person name="Liu Y."/>
            <person name="Xu W."/>
            <person name="Pan J."/>
            <person name="Luo Z.H."/>
            <person name="Li M."/>
        </authorList>
    </citation>
    <scope>NUCLEOTIDE SEQUENCE [LARGE SCALE GENOMIC DNA]</scope>
    <source>
        <strain evidence="5">HyVt-513</strain>
    </source>
</reference>
<organism evidence="5">
    <name type="scientific">Nitratifractor salsuginis</name>
    <dbReference type="NCBI Taxonomy" id="269261"/>
    <lineage>
        <taxon>Bacteria</taxon>
        <taxon>Pseudomonadati</taxon>
        <taxon>Campylobacterota</taxon>
        <taxon>Epsilonproteobacteria</taxon>
        <taxon>Campylobacterales</taxon>
        <taxon>Sulfurovaceae</taxon>
        <taxon>Nitratifractor</taxon>
    </lineage>
</organism>
<evidence type="ECO:0000313" key="5">
    <source>
        <dbReference type="EMBL" id="HFC03651.1"/>
    </source>
</evidence>